<name>A0A2H0UCA5_9BACT</name>
<evidence type="ECO:0000313" key="5">
    <source>
        <dbReference type="EMBL" id="PIR84022.1"/>
    </source>
</evidence>
<comment type="caution">
    <text evidence="5">The sequence shown here is derived from an EMBL/GenBank/DDBJ whole genome shotgun (WGS) entry which is preliminary data.</text>
</comment>
<dbReference type="InterPro" id="IPR027417">
    <property type="entry name" value="P-loop_NTPase"/>
</dbReference>
<keyword evidence="1" id="KW-0813">Transport</keyword>
<accession>A0A2H0UCA5</accession>
<evidence type="ECO:0000256" key="2">
    <source>
        <dbReference type="ARBA" id="ARBA00022741"/>
    </source>
</evidence>
<gene>
    <name evidence="5" type="ORF">COU18_01275</name>
</gene>
<dbReference type="PANTHER" id="PTHR42711">
    <property type="entry name" value="ABC TRANSPORTER ATP-BINDING PROTEIN"/>
    <property type="match status" value="1"/>
</dbReference>
<proteinExistence type="predicted"/>
<keyword evidence="2" id="KW-0547">Nucleotide-binding</keyword>
<sequence>MSGSALSIKGLKKTYASGTVALKGVSLEVPQGDFFALLGPNGAGKTTIIGIVTGLVNKTEGTVSVFGHDIDKETALAKAQIGLVGQEVNFNPFEKPFDIVVNQAGYYGIPRKDAIPRAKQLLEDLGLKDKMYQNGLTLSGGMKRRLMIARALVHKPRFLILDEPTAGVDVELRRSMWDYLRKLTSQGVTILLTTHYLEEAEQLAKHVAIISKGEIVAYGTMEDVIAKHHDGSAPKDGYRGGRLEEVFLKLTSEK</sequence>
<feature type="domain" description="ABC transporter" evidence="4">
    <location>
        <begin position="6"/>
        <end position="237"/>
    </location>
</feature>
<dbReference type="Gene3D" id="3.40.50.300">
    <property type="entry name" value="P-loop containing nucleotide triphosphate hydrolases"/>
    <property type="match status" value="1"/>
</dbReference>
<organism evidence="5 6">
    <name type="scientific">Candidatus Kaiserbacteria bacterium CG10_big_fil_rev_8_21_14_0_10_51_14</name>
    <dbReference type="NCBI Taxonomy" id="1974610"/>
    <lineage>
        <taxon>Bacteria</taxon>
        <taxon>Candidatus Kaiseribacteriota</taxon>
    </lineage>
</organism>
<dbReference type="AlphaFoldDB" id="A0A2H0UCA5"/>
<dbReference type="Proteomes" id="UP000231192">
    <property type="component" value="Unassembled WGS sequence"/>
</dbReference>
<keyword evidence="3" id="KW-0067">ATP-binding</keyword>
<protein>
    <submittedName>
        <fullName evidence="5">ABC transporter</fullName>
    </submittedName>
</protein>
<dbReference type="SUPFAM" id="SSF52540">
    <property type="entry name" value="P-loop containing nucleoside triphosphate hydrolases"/>
    <property type="match status" value="1"/>
</dbReference>
<dbReference type="EMBL" id="PFBK01000003">
    <property type="protein sequence ID" value="PIR84022.1"/>
    <property type="molecule type" value="Genomic_DNA"/>
</dbReference>
<dbReference type="InterPro" id="IPR003593">
    <property type="entry name" value="AAA+_ATPase"/>
</dbReference>
<evidence type="ECO:0000313" key="6">
    <source>
        <dbReference type="Proteomes" id="UP000231192"/>
    </source>
</evidence>
<evidence type="ECO:0000259" key="4">
    <source>
        <dbReference type="PROSITE" id="PS50893"/>
    </source>
</evidence>
<dbReference type="GO" id="GO:0005524">
    <property type="term" value="F:ATP binding"/>
    <property type="evidence" value="ECO:0007669"/>
    <property type="project" value="UniProtKB-KW"/>
</dbReference>
<dbReference type="InterPro" id="IPR050763">
    <property type="entry name" value="ABC_transporter_ATP-binding"/>
</dbReference>
<evidence type="ECO:0000256" key="3">
    <source>
        <dbReference type="ARBA" id="ARBA00022840"/>
    </source>
</evidence>
<dbReference type="PROSITE" id="PS50893">
    <property type="entry name" value="ABC_TRANSPORTER_2"/>
    <property type="match status" value="1"/>
</dbReference>
<dbReference type="GO" id="GO:0016887">
    <property type="term" value="F:ATP hydrolysis activity"/>
    <property type="evidence" value="ECO:0007669"/>
    <property type="project" value="InterPro"/>
</dbReference>
<dbReference type="SMART" id="SM00382">
    <property type="entry name" value="AAA"/>
    <property type="match status" value="1"/>
</dbReference>
<dbReference type="InterPro" id="IPR017871">
    <property type="entry name" value="ABC_transporter-like_CS"/>
</dbReference>
<evidence type="ECO:0000256" key="1">
    <source>
        <dbReference type="ARBA" id="ARBA00022448"/>
    </source>
</evidence>
<dbReference type="Pfam" id="PF00005">
    <property type="entry name" value="ABC_tran"/>
    <property type="match status" value="1"/>
</dbReference>
<dbReference type="InterPro" id="IPR003439">
    <property type="entry name" value="ABC_transporter-like_ATP-bd"/>
</dbReference>
<dbReference type="PROSITE" id="PS00211">
    <property type="entry name" value="ABC_TRANSPORTER_1"/>
    <property type="match status" value="1"/>
</dbReference>
<reference evidence="6" key="1">
    <citation type="submission" date="2017-09" db="EMBL/GenBank/DDBJ databases">
        <title>Depth-based differentiation of microbial function through sediment-hosted aquifers and enrichment of novel symbionts in the deep terrestrial subsurface.</title>
        <authorList>
            <person name="Probst A.J."/>
            <person name="Ladd B."/>
            <person name="Jarett J.K."/>
            <person name="Geller-Mcgrath D.E."/>
            <person name="Sieber C.M.K."/>
            <person name="Emerson J.B."/>
            <person name="Anantharaman K."/>
            <person name="Thomas B.C."/>
            <person name="Malmstrom R."/>
            <person name="Stieglmeier M."/>
            <person name="Klingl A."/>
            <person name="Woyke T."/>
            <person name="Ryan C.M."/>
            <person name="Banfield J.F."/>
        </authorList>
    </citation>
    <scope>NUCLEOTIDE SEQUENCE [LARGE SCALE GENOMIC DNA]</scope>
</reference>
<dbReference type="PANTHER" id="PTHR42711:SF15">
    <property type="entry name" value="ABC-TYPE MULTIDRUG TRANSPORT SYSTEM, ATPASE COMPONENT"/>
    <property type="match status" value="1"/>
</dbReference>